<keyword evidence="3" id="KW-1185">Reference proteome</keyword>
<evidence type="ECO:0000259" key="1">
    <source>
        <dbReference type="Pfam" id="PF13614"/>
    </source>
</evidence>
<protein>
    <submittedName>
        <fullName evidence="2">AAA family ATPase</fullName>
    </submittedName>
</protein>
<accession>A0A6P1E065</accession>
<dbReference type="RefSeq" id="WP_164656515.1">
    <property type="nucleotide sequence ID" value="NZ_JAAIJR010000163.1"/>
</dbReference>
<dbReference type="EMBL" id="JAAIJR010000163">
    <property type="protein sequence ID" value="NEX23160.1"/>
    <property type="molecule type" value="Genomic_DNA"/>
</dbReference>
<evidence type="ECO:0000313" key="3">
    <source>
        <dbReference type="Proteomes" id="UP000471640"/>
    </source>
</evidence>
<comment type="caution">
    <text evidence="2">The sequence shown here is derived from an EMBL/GenBank/DDBJ whole genome shotgun (WGS) entry which is preliminary data.</text>
</comment>
<dbReference type="Gene3D" id="3.40.50.300">
    <property type="entry name" value="P-loop containing nucleotide triphosphate hydrolases"/>
    <property type="match status" value="1"/>
</dbReference>
<dbReference type="SUPFAM" id="SSF52540">
    <property type="entry name" value="P-loop containing nucleoside triphosphate hydrolases"/>
    <property type="match status" value="1"/>
</dbReference>
<name>A0A6P1E065_9GAMM</name>
<proteinExistence type="predicted"/>
<dbReference type="PANTHER" id="PTHR13696">
    <property type="entry name" value="P-LOOP CONTAINING NUCLEOSIDE TRIPHOSPHATE HYDROLASE"/>
    <property type="match status" value="1"/>
</dbReference>
<dbReference type="InterPro" id="IPR027417">
    <property type="entry name" value="P-loop_NTPase"/>
</dbReference>
<organism evidence="2 3">
    <name type="scientific">Thiorhodococcus mannitoliphagus</name>
    <dbReference type="NCBI Taxonomy" id="329406"/>
    <lineage>
        <taxon>Bacteria</taxon>
        <taxon>Pseudomonadati</taxon>
        <taxon>Pseudomonadota</taxon>
        <taxon>Gammaproteobacteria</taxon>
        <taxon>Chromatiales</taxon>
        <taxon>Chromatiaceae</taxon>
        <taxon>Thiorhodococcus</taxon>
    </lineage>
</organism>
<reference evidence="2 3" key="2">
    <citation type="submission" date="2020-02" db="EMBL/GenBank/DDBJ databases">
        <title>Genome sequences of Thiorhodococcus mannitoliphagus and Thiorhodococcus minor, purple sulfur photosynthetic bacteria in the gammaproteobacterial family, Chromatiaceae.</title>
        <authorList>
            <person name="Aviles F.A."/>
            <person name="Meyer T.E."/>
            <person name="Kyndt J.A."/>
        </authorList>
    </citation>
    <scope>NUCLEOTIDE SEQUENCE [LARGE SCALE GENOMIC DNA]</scope>
    <source>
        <strain evidence="2 3">DSM 18266</strain>
    </source>
</reference>
<dbReference type="PANTHER" id="PTHR13696:SF99">
    <property type="entry name" value="COBYRINIC ACID AC-DIAMIDE SYNTHASE"/>
    <property type="match status" value="1"/>
</dbReference>
<dbReference type="CDD" id="cd02042">
    <property type="entry name" value="ParAB_family"/>
    <property type="match status" value="1"/>
</dbReference>
<dbReference type="AlphaFoldDB" id="A0A6P1E065"/>
<dbReference type="InterPro" id="IPR050678">
    <property type="entry name" value="DNA_Partitioning_ATPase"/>
</dbReference>
<reference evidence="3" key="1">
    <citation type="journal article" date="2020" name="Microbiol. Resour. Announc.">
        <title>Draft Genome Sequences of Thiorhodococcus mannitoliphagus and Thiorhodococcus minor, Purple Sulfur Photosynthetic Bacteria in the Gammaproteobacterial Family Chromatiaceae.</title>
        <authorList>
            <person name="Aviles F.A."/>
            <person name="Meyer T.E."/>
            <person name="Kyndt J.A."/>
        </authorList>
    </citation>
    <scope>NUCLEOTIDE SEQUENCE [LARGE SCALE GENOMIC DNA]</scope>
    <source>
        <strain evidence="3">DSM 18266</strain>
    </source>
</reference>
<gene>
    <name evidence="2" type="ORF">G3480_23160</name>
</gene>
<feature type="domain" description="AAA" evidence="1">
    <location>
        <begin position="1"/>
        <end position="192"/>
    </location>
</feature>
<dbReference type="InterPro" id="IPR025669">
    <property type="entry name" value="AAA_dom"/>
</dbReference>
<sequence length="333" mass="36468">MKSIVFFNNKGGVGKTTLTFNIAHMLAGRGVRVVVLDFDPQCNISAIFLDEIRLFEIWEDVRSDGTVTGCLEPVRRGKGDVLPPRLERVADGLWLLAGHLALSRFEQTLAEEFAKTLASDNDRALDVTTSLDLLSNLAAEQVAADVMIMDLGPSLGALNRAALLACDHLVLPVAPDLFSLQGLRNVGPTLREWRRDWGTVRERGLAGKPQEALPPHDFLPLGYMVQQHLARADRPAAGYARWAQAIPAEYRRSVLDEAPGRTAASFEQDAHCLALIPHYASLVPIAQQARKPIFDLKQADGIGGGQIQAVARCRDSFNQIGEKLLERLGIDLP</sequence>
<dbReference type="Pfam" id="PF13614">
    <property type="entry name" value="AAA_31"/>
    <property type="match status" value="1"/>
</dbReference>
<evidence type="ECO:0000313" key="2">
    <source>
        <dbReference type="EMBL" id="NEX23160.1"/>
    </source>
</evidence>
<dbReference type="Proteomes" id="UP000471640">
    <property type="component" value="Unassembled WGS sequence"/>
</dbReference>